<gene>
    <name evidence="2" type="ORF">HD842_003527</name>
</gene>
<evidence type="ECO:0008006" key="4">
    <source>
        <dbReference type="Google" id="ProtNLM"/>
    </source>
</evidence>
<keyword evidence="3" id="KW-1185">Reference proteome</keyword>
<dbReference type="EMBL" id="JACHBX010000004">
    <property type="protein sequence ID" value="MBB6135360.1"/>
    <property type="molecule type" value="Genomic_DNA"/>
</dbReference>
<feature type="chain" id="PRO_5031490599" description="Lipoprotein" evidence="1">
    <location>
        <begin position="23"/>
        <end position="195"/>
    </location>
</feature>
<proteinExistence type="predicted"/>
<feature type="signal peptide" evidence="1">
    <location>
        <begin position="1"/>
        <end position="22"/>
    </location>
</feature>
<evidence type="ECO:0000313" key="2">
    <source>
        <dbReference type="EMBL" id="MBB6135360.1"/>
    </source>
</evidence>
<name>A0A7W9X2M1_9BURK</name>
<evidence type="ECO:0000256" key="1">
    <source>
        <dbReference type="SAM" id="SignalP"/>
    </source>
</evidence>
<dbReference type="AlphaFoldDB" id="A0A7W9X2M1"/>
<organism evidence="2 3">
    <name type="scientific">Massilia aurea</name>
    <dbReference type="NCBI Taxonomy" id="373040"/>
    <lineage>
        <taxon>Bacteria</taxon>
        <taxon>Pseudomonadati</taxon>
        <taxon>Pseudomonadota</taxon>
        <taxon>Betaproteobacteria</taxon>
        <taxon>Burkholderiales</taxon>
        <taxon>Oxalobacteraceae</taxon>
        <taxon>Telluria group</taxon>
        <taxon>Massilia</taxon>
    </lineage>
</organism>
<protein>
    <recommendedName>
        <fullName evidence="4">Lipoprotein</fullName>
    </recommendedName>
</protein>
<evidence type="ECO:0000313" key="3">
    <source>
        <dbReference type="Proteomes" id="UP000540787"/>
    </source>
</evidence>
<dbReference type="Proteomes" id="UP000540787">
    <property type="component" value="Unassembled WGS sequence"/>
</dbReference>
<accession>A0A7W9X2M1</accession>
<reference evidence="2 3" key="1">
    <citation type="submission" date="2020-08" db="EMBL/GenBank/DDBJ databases">
        <title>The Agave Microbiome: Exploring the role of microbial communities in plant adaptations to desert environments.</title>
        <authorList>
            <person name="Partida-Martinez L.P."/>
        </authorList>
    </citation>
    <scope>NUCLEOTIDE SEQUENCE [LARGE SCALE GENOMIC DNA]</scope>
    <source>
        <strain evidence="2 3">AT3.2</strain>
    </source>
</reference>
<dbReference type="RefSeq" id="WP_183556040.1">
    <property type="nucleotide sequence ID" value="NZ_JACHBX010000004.1"/>
</dbReference>
<comment type="caution">
    <text evidence="2">The sequence shown here is derived from an EMBL/GenBank/DDBJ whole genome shotgun (WGS) entry which is preliminary data.</text>
</comment>
<dbReference type="PROSITE" id="PS51257">
    <property type="entry name" value="PROKAR_LIPOPROTEIN"/>
    <property type="match status" value="1"/>
</dbReference>
<sequence length="195" mass="20007">MKSSYLRASAALACAVVLTACGGDDGQLLLSGTISGVTKPGMILTNNGGSDFEVPVPANGTGLTRFIFPNRISSDDKYDVRVKSTPTNVQECKLFQNTGRAGFDVTTIEIVCTFKTQALGGTVSNLKNDLILVNGSDRVIVPAGATAFTMARVAQDAPYGVSILANPAGQSCTVANGVGTMGPADVNNVTVTCAP</sequence>
<keyword evidence="1" id="KW-0732">Signal</keyword>